<keyword evidence="6" id="KW-1185">Reference proteome</keyword>
<sequence length="461" mass="50612">MALDILDIPLNSFLEQALGKDEDAWPPEARFVVAAHRGNIGRLKEIARRLDKNGKRGVDATVAATTYQGMNALHAAVRGLGKLAVCRYLVDQVGMDVNMWDTSESKKTPLEHAVAGGNLPAARFLLDHGADLHQENEKGVTVIHLAAMKGKSEIVKLLLSRGADVDAKSEEGTPLHLAAVKGHESTVEVLLEHQADINKLVPSCLLTPVEAAVFAASTPCAKLLIQAGANVNGVNHCLARAAKDGLTEITKCLLEAGADPNRPDERGRMPIELAAVYGRREDVELLFPFTSPIPNVADWSVDGIINHAKLENMQLMDDDAVNMRKSDLKQQGDEAFENQDYTKASVLYTKALRADPYDCKMLANRSRCWLRLGDGQKALEDAIKCKISNRDWGEAHHREGEALMMLKEYEKACEVLTRGLELDPENDEMDKLFWEAMKLKRSDACTSATLRNGSPFLCSLT</sequence>
<name>A0AAD8X0X1_LOLMU</name>
<keyword evidence="1" id="KW-0677">Repeat</keyword>
<feature type="repeat" description="TPR" evidence="4">
    <location>
        <begin position="393"/>
        <end position="426"/>
    </location>
</feature>
<evidence type="ECO:0000256" key="1">
    <source>
        <dbReference type="ARBA" id="ARBA00022737"/>
    </source>
</evidence>
<keyword evidence="3" id="KW-0040">ANK repeat</keyword>
<dbReference type="PROSITE" id="PS50005">
    <property type="entry name" value="TPR"/>
    <property type="match status" value="1"/>
</dbReference>
<evidence type="ECO:0000256" key="4">
    <source>
        <dbReference type="PROSITE-ProRule" id="PRU00339"/>
    </source>
</evidence>
<dbReference type="AlphaFoldDB" id="A0AAD8X0X1"/>
<dbReference type="SUPFAM" id="SSF48403">
    <property type="entry name" value="Ankyrin repeat"/>
    <property type="match status" value="1"/>
</dbReference>
<dbReference type="InterPro" id="IPR019734">
    <property type="entry name" value="TPR_rpt"/>
</dbReference>
<dbReference type="EMBL" id="JAUUTY010000001">
    <property type="protein sequence ID" value="KAK1692386.1"/>
    <property type="molecule type" value="Genomic_DNA"/>
</dbReference>
<organism evidence="5 6">
    <name type="scientific">Lolium multiflorum</name>
    <name type="common">Italian ryegrass</name>
    <name type="synonym">Lolium perenne subsp. multiflorum</name>
    <dbReference type="NCBI Taxonomy" id="4521"/>
    <lineage>
        <taxon>Eukaryota</taxon>
        <taxon>Viridiplantae</taxon>
        <taxon>Streptophyta</taxon>
        <taxon>Embryophyta</taxon>
        <taxon>Tracheophyta</taxon>
        <taxon>Spermatophyta</taxon>
        <taxon>Magnoliopsida</taxon>
        <taxon>Liliopsida</taxon>
        <taxon>Poales</taxon>
        <taxon>Poaceae</taxon>
        <taxon>BOP clade</taxon>
        <taxon>Pooideae</taxon>
        <taxon>Poodae</taxon>
        <taxon>Poeae</taxon>
        <taxon>Poeae Chloroplast Group 2 (Poeae type)</taxon>
        <taxon>Loliodinae</taxon>
        <taxon>Loliinae</taxon>
        <taxon>Lolium</taxon>
    </lineage>
</organism>
<dbReference type="SMART" id="SM00028">
    <property type="entry name" value="TPR"/>
    <property type="match status" value="3"/>
</dbReference>
<dbReference type="PRINTS" id="PR01415">
    <property type="entry name" value="ANKYRIN"/>
</dbReference>
<dbReference type="Gene3D" id="1.25.40.10">
    <property type="entry name" value="Tetratricopeptide repeat domain"/>
    <property type="match status" value="1"/>
</dbReference>
<dbReference type="Pfam" id="PF13637">
    <property type="entry name" value="Ank_4"/>
    <property type="match status" value="1"/>
</dbReference>
<dbReference type="Gene3D" id="1.25.40.20">
    <property type="entry name" value="Ankyrin repeat-containing domain"/>
    <property type="match status" value="3"/>
</dbReference>
<evidence type="ECO:0000313" key="6">
    <source>
        <dbReference type="Proteomes" id="UP001231189"/>
    </source>
</evidence>
<dbReference type="Pfam" id="PF12796">
    <property type="entry name" value="Ank_2"/>
    <property type="match status" value="2"/>
</dbReference>
<comment type="caution">
    <text evidence="5">The sequence shown here is derived from an EMBL/GenBank/DDBJ whole genome shotgun (WGS) entry which is preliminary data.</text>
</comment>
<dbReference type="SUPFAM" id="SSF48452">
    <property type="entry name" value="TPR-like"/>
    <property type="match status" value="1"/>
</dbReference>
<evidence type="ECO:0000313" key="5">
    <source>
        <dbReference type="EMBL" id="KAK1692386.1"/>
    </source>
</evidence>
<proteinExistence type="predicted"/>
<keyword evidence="2 4" id="KW-0802">TPR repeat</keyword>
<feature type="repeat" description="ANK" evidence="3">
    <location>
        <begin position="170"/>
        <end position="198"/>
    </location>
</feature>
<dbReference type="PANTHER" id="PTHR46224">
    <property type="entry name" value="ANKYRIN REPEAT FAMILY PROTEIN"/>
    <property type="match status" value="1"/>
</dbReference>
<reference evidence="5" key="1">
    <citation type="submission" date="2023-07" db="EMBL/GenBank/DDBJ databases">
        <title>A chromosome-level genome assembly of Lolium multiflorum.</title>
        <authorList>
            <person name="Chen Y."/>
            <person name="Copetti D."/>
            <person name="Kolliker R."/>
            <person name="Studer B."/>
        </authorList>
    </citation>
    <scope>NUCLEOTIDE SEQUENCE</scope>
    <source>
        <strain evidence="5">02402/16</strain>
        <tissue evidence="5">Leaf</tissue>
    </source>
</reference>
<protein>
    <submittedName>
        <fullName evidence="5">Uncharacterized protein</fullName>
    </submittedName>
</protein>
<dbReference type="PROSITE" id="PS50088">
    <property type="entry name" value="ANK_REPEAT"/>
    <property type="match status" value="3"/>
</dbReference>
<evidence type="ECO:0000256" key="2">
    <source>
        <dbReference type="ARBA" id="ARBA00022803"/>
    </source>
</evidence>
<dbReference type="SMART" id="SM00248">
    <property type="entry name" value="ANK"/>
    <property type="match status" value="6"/>
</dbReference>
<dbReference type="InterPro" id="IPR002110">
    <property type="entry name" value="Ankyrin_rpt"/>
</dbReference>
<feature type="repeat" description="ANK" evidence="3">
    <location>
        <begin position="105"/>
        <end position="137"/>
    </location>
</feature>
<dbReference type="PROSITE" id="PS50297">
    <property type="entry name" value="ANK_REP_REGION"/>
    <property type="match status" value="3"/>
</dbReference>
<feature type="repeat" description="ANK" evidence="3">
    <location>
        <begin position="138"/>
        <end position="170"/>
    </location>
</feature>
<evidence type="ECO:0000256" key="3">
    <source>
        <dbReference type="PROSITE-ProRule" id="PRU00023"/>
    </source>
</evidence>
<dbReference type="InterPro" id="IPR036770">
    <property type="entry name" value="Ankyrin_rpt-contain_sf"/>
</dbReference>
<dbReference type="Pfam" id="PF07719">
    <property type="entry name" value="TPR_2"/>
    <property type="match status" value="1"/>
</dbReference>
<dbReference type="PANTHER" id="PTHR46224:SF1">
    <property type="entry name" value="OS12G0634900 PROTEIN"/>
    <property type="match status" value="1"/>
</dbReference>
<dbReference type="Proteomes" id="UP001231189">
    <property type="component" value="Unassembled WGS sequence"/>
</dbReference>
<dbReference type="InterPro" id="IPR011990">
    <property type="entry name" value="TPR-like_helical_dom_sf"/>
</dbReference>
<dbReference type="InterPro" id="IPR051616">
    <property type="entry name" value="Cul2-RING_E3_ligase_SR"/>
</dbReference>
<accession>A0AAD8X0X1</accession>
<dbReference type="InterPro" id="IPR013105">
    <property type="entry name" value="TPR_2"/>
</dbReference>
<gene>
    <name evidence="5" type="ORF">QYE76_009083</name>
</gene>